<sequence length="123" mass="13997">MNLDEWGRLNYGNVMLHEIVDKRRSDDIAPNCLMKFREVANSFLRIKGSKHSKMDKFVWGLEFVLQLQEVAEKKDGEVAGKMKGGSGMLRNQEFMFSVKGEDVSVVEENDYELEGSIGVGIQH</sequence>
<dbReference type="Proteomes" id="UP001157418">
    <property type="component" value="Unassembled WGS sequence"/>
</dbReference>
<evidence type="ECO:0000313" key="2">
    <source>
        <dbReference type="Proteomes" id="UP001157418"/>
    </source>
</evidence>
<comment type="caution">
    <text evidence="1">The sequence shown here is derived from an EMBL/GenBank/DDBJ whole genome shotgun (WGS) entry which is preliminary data.</text>
</comment>
<evidence type="ECO:0000313" key="1">
    <source>
        <dbReference type="EMBL" id="CAH1420976.1"/>
    </source>
</evidence>
<accession>A0AAU9M624</accession>
<organism evidence="1 2">
    <name type="scientific">Lactuca virosa</name>
    <dbReference type="NCBI Taxonomy" id="75947"/>
    <lineage>
        <taxon>Eukaryota</taxon>
        <taxon>Viridiplantae</taxon>
        <taxon>Streptophyta</taxon>
        <taxon>Embryophyta</taxon>
        <taxon>Tracheophyta</taxon>
        <taxon>Spermatophyta</taxon>
        <taxon>Magnoliopsida</taxon>
        <taxon>eudicotyledons</taxon>
        <taxon>Gunneridae</taxon>
        <taxon>Pentapetalae</taxon>
        <taxon>asterids</taxon>
        <taxon>campanulids</taxon>
        <taxon>Asterales</taxon>
        <taxon>Asteraceae</taxon>
        <taxon>Cichorioideae</taxon>
        <taxon>Cichorieae</taxon>
        <taxon>Lactucinae</taxon>
        <taxon>Lactuca</taxon>
    </lineage>
</organism>
<proteinExistence type="predicted"/>
<protein>
    <submittedName>
        <fullName evidence="1">Uncharacterized protein</fullName>
    </submittedName>
</protein>
<dbReference type="AlphaFoldDB" id="A0AAU9M624"/>
<gene>
    <name evidence="1" type="ORF">LVIROSA_LOCUS8401</name>
</gene>
<dbReference type="EMBL" id="CAKMRJ010001112">
    <property type="protein sequence ID" value="CAH1420976.1"/>
    <property type="molecule type" value="Genomic_DNA"/>
</dbReference>
<reference evidence="1 2" key="1">
    <citation type="submission" date="2022-01" db="EMBL/GenBank/DDBJ databases">
        <authorList>
            <person name="Xiong W."/>
            <person name="Schranz E."/>
        </authorList>
    </citation>
    <scope>NUCLEOTIDE SEQUENCE [LARGE SCALE GENOMIC DNA]</scope>
</reference>
<keyword evidence="2" id="KW-1185">Reference proteome</keyword>
<name>A0AAU9M624_9ASTR</name>